<keyword evidence="3" id="KW-0274">FAD</keyword>
<protein>
    <submittedName>
        <fullName evidence="6">FAD-binding domain-containing protein</fullName>
    </submittedName>
</protein>
<dbReference type="PROSITE" id="PS00862">
    <property type="entry name" value="OX2_COVAL_FAD"/>
    <property type="match status" value="1"/>
</dbReference>
<dbReference type="EMBL" id="SPRX01000021">
    <property type="protein sequence ID" value="TIC65644.1"/>
    <property type="molecule type" value="Genomic_DNA"/>
</dbReference>
<comment type="similarity">
    <text evidence="1">Belongs to the oxygen-dependent FAD-linked oxidoreductase family.</text>
</comment>
<dbReference type="InterPro" id="IPR012951">
    <property type="entry name" value="BBE"/>
</dbReference>
<evidence type="ECO:0000256" key="3">
    <source>
        <dbReference type="ARBA" id="ARBA00022827"/>
    </source>
</evidence>
<keyword evidence="2" id="KW-0285">Flavoprotein</keyword>
<dbReference type="Gene3D" id="3.30.43.10">
    <property type="entry name" value="Uridine Diphospho-n-acetylenolpyruvylglucosamine Reductase, domain 2"/>
    <property type="match status" value="1"/>
</dbReference>
<comment type="caution">
    <text evidence="6">The sequence shown here is derived from an EMBL/GenBank/DDBJ whole genome shotgun (WGS) entry which is preliminary data.</text>
</comment>
<accession>A0A4T0M158</accession>
<reference evidence="6 7" key="1">
    <citation type="submission" date="2019-03" db="EMBL/GenBank/DDBJ databases">
        <title>Sequencing 25 genomes of Wallemia mellicola.</title>
        <authorList>
            <person name="Gostincar C."/>
        </authorList>
    </citation>
    <scope>NUCLEOTIDE SEQUENCE [LARGE SCALE GENOMIC DNA]</scope>
    <source>
        <strain evidence="6 7">EXF-757</strain>
    </source>
</reference>
<name>A0A4T0M158_9BASI</name>
<dbReference type="AlphaFoldDB" id="A0A4T0M158"/>
<dbReference type="InterPro" id="IPR016169">
    <property type="entry name" value="FAD-bd_PCMH_sub2"/>
</dbReference>
<dbReference type="InterPro" id="IPR050416">
    <property type="entry name" value="FAD-linked_Oxidoreductase"/>
</dbReference>
<evidence type="ECO:0000313" key="7">
    <source>
        <dbReference type="Proteomes" id="UP000310708"/>
    </source>
</evidence>
<evidence type="ECO:0000256" key="4">
    <source>
        <dbReference type="ARBA" id="ARBA00023002"/>
    </source>
</evidence>
<gene>
    <name evidence="6" type="ORF">E3Q01_02023</name>
</gene>
<dbReference type="GO" id="GO:0071949">
    <property type="term" value="F:FAD binding"/>
    <property type="evidence" value="ECO:0007669"/>
    <property type="project" value="InterPro"/>
</dbReference>
<dbReference type="Proteomes" id="UP000310708">
    <property type="component" value="Unassembled WGS sequence"/>
</dbReference>
<dbReference type="GO" id="GO:0016491">
    <property type="term" value="F:oxidoreductase activity"/>
    <property type="evidence" value="ECO:0007669"/>
    <property type="project" value="UniProtKB-KW"/>
</dbReference>
<keyword evidence="4" id="KW-0560">Oxidoreductase</keyword>
<feature type="domain" description="FAD-binding PCMH-type" evidence="5">
    <location>
        <begin position="41"/>
        <end position="210"/>
    </location>
</feature>
<dbReference type="InterPro" id="IPR006093">
    <property type="entry name" value="Oxy_OxRdtase_FAD_BS"/>
</dbReference>
<evidence type="ECO:0000256" key="2">
    <source>
        <dbReference type="ARBA" id="ARBA00022630"/>
    </source>
</evidence>
<dbReference type="InterPro" id="IPR016167">
    <property type="entry name" value="FAD-bd_PCMH_sub1"/>
</dbReference>
<dbReference type="PANTHER" id="PTHR42973:SF7">
    <property type="entry name" value="FAD-BINDING PCMH-TYPE DOMAIN-CONTAINING PROTEIN"/>
    <property type="match status" value="1"/>
</dbReference>
<dbReference type="PANTHER" id="PTHR42973">
    <property type="entry name" value="BINDING OXIDOREDUCTASE, PUTATIVE (AFU_ORTHOLOGUE AFUA_1G17690)-RELATED"/>
    <property type="match status" value="1"/>
</dbReference>
<proteinExistence type="inferred from homology"/>
<dbReference type="InterPro" id="IPR006094">
    <property type="entry name" value="Oxid_FAD_bind_N"/>
</dbReference>
<dbReference type="InterPro" id="IPR036318">
    <property type="entry name" value="FAD-bd_PCMH-like_sf"/>
</dbReference>
<organism evidence="6 7">
    <name type="scientific">Wallemia mellicola</name>
    <dbReference type="NCBI Taxonomy" id="1708541"/>
    <lineage>
        <taxon>Eukaryota</taxon>
        <taxon>Fungi</taxon>
        <taxon>Dikarya</taxon>
        <taxon>Basidiomycota</taxon>
        <taxon>Wallemiomycotina</taxon>
        <taxon>Wallemiomycetes</taxon>
        <taxon>Wallemiales</taxon>
        <taxon>Wallemiaceae</taxon>
        <taxon>Wallemia</taxon>
    </lineage>
</organism>
<dbReference type="Pfam" id="PF08031">
    <property type="entry name" value="BBE"/>
    <property type="match status" value="1"/>
</dbReference>
<dbReference type="InterPro" id="IPR016166">
    <property type="entry name" value="FAD-bd_PCMH"/>
</dbReference>
<dbReference type="Pfam" id="PF01565">
    <property type="entry name" value="FAD_binding_4"/>
    <property type="match status" value="1"/>
</dbReference>
<sequence>MNYNESSILHDFKNFVPGLPIYTTPLSPEFQHSCEFYNRSLTYQPLAVVQPHKAEEISQVVQFCKAKGIPVVIRSGGHDFFGRSLVAGSILIDMRSMDSIIIEPDRASVRVGGGVISGDLQQVLDSHRLFTPTGQAKSVGYVSWACGGGYGFYVGTYGFGVDQILGARVVVANGDIVDTNEDPELLWALRGAGAGTFGVILELRVKTYPSPKLYAGLLAFPLSEAANVLAGFEKLLVEGYPDEFSGDAIVARPEMLPIDIEEPCFVFLWCWTAVDGDLAMAKSFLHQMMNLGTVLANTVTETTAAAYGMGKSSSATFFRSRNIDKLQHNIGSILAQRPPPQPLSAIVIHNNHGKGVQDGIADGVGAVFVNRYQHIILGLHGGTNWETVPDSQETLDATVWVKQLEKQIDEKKLSLRGGFASFFSPEDIDVVEFFGSNITERLRHLKNRLDPVNIFYNSLPGLST</sequence>
<evidence type="ECO:0000256" key="1">
    <source>
        <dbReference type="ARBA" id="ARBA00005466"/>
    </source>
</evidence>
<dbReference type="Gene3D" id="3.30.465.10">
    <property type="match status" value="1"/>
</dbReference>
<dbReference type="SUPFAM" id="SSF56176">
    <property type="entry name" value="FAD-binding/transporter-associated domain-like"/>
    <property type="match status" value="1"/>
</dbReference>
<evidence type="ECO:0000259" key="5">
    <source>
        <dbReference type="PROSITE" id="PS51387"/>
    </source>
</evidence>
<dbReference type="PROSITE" id="PS51387">
    <property type="entry name" value="FAD_PCMH"/>
    <property type="match status" value="1"/>
</dbReference>
<evidence type="ECO:0000313" key="6">
    <source>
        <dbReference type="EMBL" id="TIC65644.1"/>
    </source>
</evidence>
<dbReference type="Gene3D" id="3.40.462.20">
    <property type="match status" value="1"/>
</dbReference>